<keyword evidence="2" id="KW-1133">Transmembrane helix</keyword>
<comment type="caution">
    <text evidence="3">The sequence shown here is derived from an EMBL/GenBank/DDBJ whole genome shotgun (WGS) entry which is preliminary data.</text>
</comment>
<sequence>MATRQHSHSRKKKRPHQRADLEKAGKSPPPDPVLKPSSRPQKAPTSRVNGQQPPKAAELNSGGDKDQKVTAAPSGPIRDSPEGQAGRHAAASNLGGPNAEDSSSPPGPSPKSNSREQSPEVDKPPAAAGPSPVPGVPNRSSLKRPGMRKAKTVALHSRDEGAHPSHWAGSPGVGEKAAGTQKANPEVASSSLGRTPQNVNSSKSALPSGRKRNPSIVTFSQDMNTSRGSKVTFDPGLEGNRRGSYRSVDKHYRLPTPVPTPPNGTNSNERYTGATQKFNFPAEDKWSRRLGTVATSLVIILFITLLALLIVWPAFMNARVQSNASTAHGVTGTSDRAGCINPSEQLSVLIDGVNVAGNKS</sequence>
<dbReference type="Proteomes" id="UP000821853">
    <property type="component" value="Unassembled WGS sequence"/>
</dbReference>
<feature type="compositionally biased region" description="Polar residues" evidence="1">
    <location>
        <begin position="38"/>
        <end position="52"/>
    </location>
</feature>
<feature type="transmembrane region" description="Helical" evidence="2">
    <location>
        <begin position="293"/>
        <end position="315"/>
    </location>
</feature>
<protein>
    <submittedName>
        <fullName evidence="3">Uncharacterized protein</fullName>
    </submittedName>
</protein>
<keyword evidence="2" id="KW-0812">Transmembrane</keyword>
<organism evidence="3 4">
    <name type="scientific">Haemaphysalis longicornis</name>
    <name type="common">Bush tick</name>
    <dbReference type="NCBI Taxonomy" id="44386"/>
    <lineage>
        <taxon>Eukaryota</taxon>
        <taxon>Metazoa</taxon>
        <taxon>Ecdysozoa</taxon>
        <taxon>Arthropoda</taxon>
        <taxon>Chelicerata</taxon>
        <taxon>Arachnida</taxon>
        <taxon>Acari</taxon>
        <taxon>Parasitiformes</taxon>
        <taxon>Ixodida</taxon>
        <taxon>Ixodoidea</taxon>
        <taxon>Ixodidae</taxon>
        <taxon>Haemaphysalinae</taxon>
        <taxon>Haemaphysalis</taxon>
    </lineage>
</organism>
<feature type="compositionally biased region" description="Basic residues" evidence="1">
    <location>
        <begin position="141"/>
        <end position="151"/>
    </location>
</feature>
<feature type="region of interest" description="Disordered" evidence="1">
    <location>
        <begin position="1"/>
        <end position="268"/>
    </location>
</feature>
<feature type="compositionally biased region" description="Basic residues" evidence="1">
    <location>
        <begin position="1"/>
        <end position="16"/>
    </location>
</feature>
<feature type="compositionally biased region" description="Basic and acidic residues" evidence="1">
    <location>
        <begin position="113"/>
        <end position="123"/>
    </location>
</feature>
<dbReference type="AlphaFoldDB" id="A0A9J6GNL6"/>
<evidence type="ECO:0000256" key="1">
    <source>
        <dbReference type="SAM" id="MobiDB-lite"/>
    </source>
</evidence>
<keyword evidence="4" id="KW-1185">Reference proteome</keyword>
<gene>
    <name evidence="3" type="ORF">HPB48_017889</name>
</gene>
<dbReference type="VEuPathDB" id="VectorBase:HLOH_060553"/>
<feature type="compositionally biased region" description="Polar residues" evidence="1">
    <location>
        <begin position="215"/>
        <end position="229"/>
    </location>
</feature>
<proteinExistence type="predicted"/>
<reference evidence="3 4" key="1">
    <citation type="journal article" date="2020" name="Cell">
        <title>Large-Scale Comparative Analyses of Tick Genomes Elucidate Their Genetic Diversity and Vector Capacities.</title>
        <authorList>
            <consortium name="Tick Genome and Microbiome Consortium (TIGMIC)"/>
            <person name="Jia N."/>
            <person name="Wang J."/>
            <person name="Shi W."/>
            <person name="Du L."/>
            <person name="Sun Y."/>
            <person name="Zhan W."/>
            <person name="Jiang J.F."/>
            <person name="Wang Q."/>
            <person name="Zhang B."/>
            <person name="Ji P."/>
            <person name="Bell-Sakyi L."/>
            <person name="Cui X.M."/>
            <person name="Yuan T.T."/>
            <person name="Jiang B.G."/>
            <person name="Yang W.F."/>
            <person name="Lam T.T."/>
            <person name="Chang Q.C."/>
            <person name="Ding S.J."/>
            <person name="Wang X.J."/>
            <person name="Zhu J.G."/>
            <person name="Ruan X.D."/>
            <person name="Zhao L."/>
            <person name="Wei J.T."/>
            <person name="Ye R.Z."/>
            <person name="Que T.C."/>
            <person name="Du C.H."/>
            <person name="Zhou Y.H."/>
            <person name="Cheng J.X."/>
            <person name="Dai P.F."/>
            <person name="Guo W.B."/>
            <person name="Han X.H."/>
            <person name="Huang E.J."/>
            <person name="Li L.F."/>
            <person name="Wei W."/>
            <person name="Gao Y.C."/>
            <person name="Liu J.Z."/>
            <person name="Shao H.Z."/>
            <person name="Wang X."/>
            <person name="Wang C.C."/>
            <person name="Yang T.C."/>
            <person name="Huo Q.B."/>
            <person name="Li W."/>
            <person name="Chen H.Y."/>
            <person name="Chen S.E."/>
            <person name="Zhou L.G."/>
            <person name="Ni X.B."/>
            <person name="Tian J.H."/>
            <person name="Sheng Y."/>
            <person name="Liu T."/>
            <person name="Pan Y.S."/>
            <person name="Xia L.Y."/>
            <person name="Li J."/>
            <person name="Zhao F."/>
            <person name="Cao W.C."/>
        </authorList>
    </citation>
    <scope>NUCLEOTIDE SEQUENCE [LARGE SCALE GENOMIC DNA]</scope>
    <source>
        <strain evidence="3">HaeL-2018</strain>
    </source>
</reference>
<evidence type="ECO:0000313" key="3">
    <source>
        <dbReference type="EMBL" id="KAH9377197.1"/>
    </source>
</evidence>
<dbReference type="EMBL" id="JABSTR010000008">
    <property type="protein sequence ID" value="KAH9377197.1"/>
    <property type="molecule type" value="Genomic_DNA"/>
</dbReference>
<evidence type="ECO:0000256" key="2">
    <source>
        <dbReference type="SAM" id="Phobius"/>
    </source>
</evidence>
<name>A0A9J6GNL6_HAELO</name>
<feature type="compositionally biased region" description="Polar residues" evidence="1">
    <location>
        <begin position="181"/>
        <end position="205"/>
    </location>
</feature>
<keyword evidence="2" id="KW-0472">Membrane</keyword>
<accession>A0A9J6GNL6</accession>
<evidence type="ECO:0000313" key="4">
    <source>
        <dbReference type="Proteomes" id="UP000821853"/>
    </source>
</evidence>